<dbReference type="SUPFAM" id="SSF47384">
    <property type="entry name" value="Homodimeric domain of signal transducing histidine kinase"/>
    <property type="match status" value="1"/>
</dbReference>
<evidence type="ECO:0000313" key="6">
    <source>
        <dbReference type="Proteomes" id="UP000674234"/>
    </source>
</evidence>
<evidence type="ECO:0000256" key="2">
    <source>
        <dbReference type="ARBA" id="ARBA00004236"/>
    </source>
</evidence>
<evidence type="ECO:0000256" key="1">
    <source>
        <dbReference type="ARBA" id="ARBA00000085"/>
    </source>
</evidence>
<accession>A0A940WEH8</accession>
<dbReference type="GO" id="GO:0000155">
    <property type="term" value="F:phosphorelay sensor kinase activity"/>
    <property type="evidence" value="ECO:0007669"/>
    <property type="project" value="InterPro"/>
</dbReference>
<comment type="catalytic activity">
    <reaction evidence="1">
        <text>ATP + protein L-histidine = ADP + protein N-phospho-L-histidine.</text>
        <dbReference type="EC" id="2.7.13.3"/>
    </reaction>
</comment>
<dbReference type="InterPro" id="IPR036097">
    <property type="entry name" value="HisK_dim/P_sf"/>
</dbReference>
<protein>
    <recommendedName>
        <fullName evidence="3">histidine kinase</fullName>
        <ecNumber evidence="3">2.7.13.3</ecNumber>
    </recommendedName>
</protein>
<dbReference type="AlphaFoldDB" id="A0A940WEH8"/>
<evidence type="ECO:0000313" key="5">
    <source>
        <dbReference type="EMBL" id="MBP2704134.1"/>
    </source>
</evidence>
<comment type="subcellular location">
    <subcellularLocation>
        <location evidence="2">Cell membrane</location>
    </subcellularLocation>
</comment>
<keyword evidence="6" id="KW-1185">Reference proteome</keyword>
<evidence type="ECO:0000256" key="3">
    <source>
        <dbReference type="ARBA" id="ARBA00012438"/>
    </source>
</evidence>
<sequence>MGALPVAELPADTPSAAARSAAPSDAGLSVADLSFTDLSVADLLHELRGPVAALRALLEEAALDIRRTDVPDLLDRVLPSVDRAEEIVAGLRALTRREPYDGPYDGAHDCRSGESCPGPCSDPCRDC</sequence>
<dbReference type="Proteomes" id="UP000674234">
    <property type="component" value="Unassembled WGS sequence"/>
</dbReference>
<dbReference type="EMBL" id="JAFCNB010000004">
    <property type="protein sequence ID" value="MBP2704134.1"/>
    <property type="molecule type" value="Genomic_DNA"/>
</dbReference>
<feature type="domain" description="Signal transduction histidine kinase dimerisation/phosphoacceptor" evidence="4">
    <location>
        <begin position="40"/>
        <end position="98"/>
    </location>
</feature>
<organism evidence="5 6">
    <name type="scientific">Microbispora oryzae</name>
    <dbReference type="NCBI Taxonomy" id="2806554"/>
    <lineage>
        <taxon>Bacteria</taxon>
        <taxon>Bacillati</taxon>
        <taxon>Actinomycetota</taxon>
        <taxon>Actinomycetes</taxon>
        <taxon>Streptosporangiales</taxon>
        <taxon>Streptosporangiaceae</taxon>
        <taxon>Microbispora</taxon>
    </lineage>
</organism>
<proteinExistence type="predicted"/>
<gene>
    <name evidence="5" type="ORF">JOL79_09960</name>
</gene>
<comment type="caution">
    <text evidence="5">The sequence shown here is derived from an EMBL/GenBank/DDBJ whole genome shotgun (WGS) entry which is preliminary data.</text>
</comment>
<name>A0A940WEH8_9ACTN</name>
<dbReference type="RefSeq" id="WP_210155431.1">
    <property type="nucleotide sequence ID" value="NZ_JAFCNB010000004.1"/>
</dbReference>
<dbReference type="GO" id="GO:0005886">
    <property type="term" value="C:plasma membrane"/>
    <property type="evidence" value="ECO:0007669"/>
    <property type="project" value="UniProtKB-SubCell"/>
</dbReference>
<dbReference type="EC" id="2.7.13.3" evidence="3"/>
<dbReference type="Pfam" id="PF00512">
    <property type="entry name" value="HisKA"/>
    <property type="match status" value="1"/>
</dbReference>
<evidence type="ECO:0000259" key="4">
    <source>
        <dbReference type="Pfam" id="PF00512"/>
    </source>
</evidence>
<dbReference type="InterPro" id="IPR003661">
    <property type="entry name" value="HisK_dim/P_dom"/>
</dbReference>
<reference evidence="5" key="1">
    <citation type="submission" date="2021-02" db="EMBL/GenBank/DDBJ databases">
        <title>Draft genome sequence of Microbispora sp. RL4-1S isolated from rice leaves in Thailand.</title>
        <authorList>
            <person name="Muangham S."/>
            <person name="Duangmal K."/>
        </authorList>
    </citation>
    <scope>NUCLEOTIDE SEQUENCE</scope>
    <source>
        <strain evidence="5">RL4-1S</strain>
    </source>
</reference>